<accession>A0A1Y4M031</accession>
<dbReference type="PANTHER" id="PTHR30363:SF44">
    <property type="entry name" value="AGA OPERON TRANSCRIPTIONAL REPRESSOR-RELATED"/>
    <property type="match status" value="1"/>
</dbReference>
<dbReference type="GO" id="GO:0003677">
    <property type="term" value="F:DNA binding"/>
    <property type="evidence" value="ECO:0007669"/>
    <property type="project" value="UniProtKB-KW"/>
</dbReference>
<dbReference type="GO" id="GO:0003700">
    <property type="term" value="F:DNA-binding transcription factor activity"/>
    <property type="evidence" value="ECO:0007669"/>
    <property type="project" value="InterPro"/>
</dbReference>
<dbReference type="InterPro" id="IPR001034">
    <property type="entry name" value="DeoR_HTH"/>
</dbReference>
<proteinExistence type="predicted"/>
<evidence type="ECO:0000256" key="2">
    <source>
        <dbReference type="ARBA" id="ARBA00023163"/>
    </source>
</evidence>
<evidence type="ECO:0000313" key="6">
    <source>
        <dbReference type="Proteomes" id="UP000195447"/>
    </source>
</evidence>
<evidence type="ECO:0000313" key="5">
    <source>
        <dbReference type="EMBL" id="OUP61510.1"/>
    </source>
</evidence>
<dbReference type="RefSeq" id="WP_035401659.1">
    <property type="nucleotide sequence ID" value="NZ_CABKSV010000047.1"/>
</dbReference>
<evidence type="ECO:0000259" key="3">
    <source>
        <dbReference type="PROSITE" id="PS51000"/>
    </source>
</evidence>
<evidence type="ECO:0000313" key="4">
    <source>
        <dbReference type="EMBL" id="MDC0827467.1"/>
    </source>
</evidence>
<dbReference type="PRINTS" id="PR00037">
    <property type="entry name" value="HTHLACR"/>
</dbReference>
<protein>
    <submittedName>
        <fullName evidence="5">DeoR family transcriptional regulator</fullName>
    </submittedName>
    <submittedName>
        <fullName evidence="4">DeoR/GlpR family DNA-binding transcription regulator</fullName>
    </submittedName>
</protein>
<dbReference type="Proteomes" id="UP000195447">
    <property type="component" value="Unassembled WGS sequence"/>
</dbReference>
<keyword evidence="6" id="KW-1185">Reference proteome</keyword>
<dbReference type="Proteomes" id="UP001220658">
    <property type="component" value="Unassembled WGS sequence"/>
</dbReference>
<reference evidence="5" key="2">
    <citation type="journal article" date="2018" name="BMC Genomics">
        <title>Whole genome sequencing and function prediction of 133 gut anaerobes isolated from chicken caecum in pure cultures.</title>
        <authorList>
            <person name="Medvecky M."/>
            <person name="Cejkova D."/>
            <person name="Polansky O."/>
            <person name="Karasova D."/>
            <person name="Kubasova T."/>
            <person name="Cizek A."/>
            <person name="Rychlik I."/>
        </authorList>
    </citation>
    <scope>NUCLEOTIDE SEQUENCE</scope>
    <source>
        <strain evidence="5">An178</strain>
    </source>
</reference>
<dbReference type="InterPro" id="IPR036388">
    <property type="entry name" value="WH-like_DNA-bd_sf"/>
</dbReference>
<dbReference type="PANTHER" id="PTHR30363">
    <property type="entry name" value="HTH-TYPE TRANSCRIPTIONAL REGULATOR SRLR-RELATED"/>
    <property type="match status" value="1"/>
</dbReference>
<feature type="domain" description="HTH deoR-type" evidence="3">
    <location>
        <begin position="3"/>
        <end position="58"/>
    </location>
</feature>
<dbReference type="InterPro" id="IPR014036">
    <property type="entry name" value="DeoR-like_C"/>
</dbReference>
<dbReference type="EMBL" id="JAQNCK010000003">
    <property type="protein sequence ID" value="MDC0827467.1"/>
    <property type="molecule type" value="Genomic_DNA"/>
</dbReference>
<dbReference type="Pfam" id="PF08220">
    <property type="entry name" value="HTH_DeoR"/>
    <property type="match status" value="1"/>
</dbReference>
<dbReference type="SUPFAM" id="SSF100950">
    <property type="entry name" value="NagB/RpiA/CoA transferase-like"/>
    <property type="match status" value="1"/>
</dbReference>
<dbReference type="SMART" id="SM01134">
    <property type="entry name" value="DeoRC"/>
    <property type="match status" value="1"/>
</dbReference>
<reference evidence="6" key="1">
    <citation type="submission" date="2017-04" db="EMBL/GenBank/DDBJ databases">
        <title>Function of individual gut microbiota members based on whole genome sequencing of pure cultures obtained from chicken caecum.</title>
        <authorList>
            <person name="Medvecky M."/>
            <person name="Cejkova D."/>
            <person name="Polansky O."/>
            <person name="Karasova D."/>
            <person name="Kubasova T."/>
            <person name="Cizek A."/>
            <person name="Rychlik I."/>
        </authorList>
    </citation>
    <scope>NUCLEOTIDE SEQUENCE [LARGE SCALE GENOMIC DNA]</scope>
    <source>
        <strain evidence="6">An178</strain>
    </source>
</reference>
<dbReference type="EMBL" id="NFKM01000003">
    <property type="protein sequence ID" value="OUP61510.1"/>
    <property type="molecule type" value="Genomic_DNA"/>
</dbReference>
<sequence>MITDERYAKIVEITNSRGFISTRELAQKLNVTETTIRRDCDELSKKNLIIRVHGGAKSIQYRNILSDRNEKTMKDHMLFSSKEKNAVARRAASIVEDGSCIFLDGGTSIVAMLKYLEGKKIKIVTHSKLIVSNFQDYNAELFCIGGKLIPEFAMCTGPLTLSGLERFNFDYAFIGCAGIDLKRKLVYTVEMDTMAIKQKAMSLAKKSYLLADSSKFNVTGFCSFISTDDFEAIFSDNQINADAKDIPDNFILIDTNI</sequence>
<comment type="caution">
    <text evidence="5">The sequence shown here is derived from an EMBL/GenBank/DDBJ whole genome shotgun (WGS) entry which is preliminary data.</text>
</comment>
<keyword evidence="1" id="KW-0805">Transcription regulation</keyword>
<gene>
    <name evidence="5" type="ORF">B5F14_02665</name>
    <name evidence="4" type="ORF">POG00_01950</name>
</gene>
<keyword evidence="4" id="KW-0238">DNA-binding</keyword>
<keyword evidence="2" id="KW-0804">Transcription</keyword>
<dbReference type="Pfam" id="PF00455">
    <property type="entry name" value="DeoRC"/>
    <property type="match status" value="1"/>
</dbReference>
<organism evidence="5 6">
    <name type="scientific">Faecalitalea cylindroides</name>
    <dbReference type="NCBI Taxonomy" id="39483"/>
    <lineage>
        <taxon>Bacteria</taxon>
        <taxon>Bacillati</taxon>
        <taxon>Bacillota</taxon>
        <taxon>Erysipelotrichia</taxon>
        <taxon>Erysipelotrichales</taxon>
        <taxon>Erysipelotrichaceae</taxon>
        <taxon>Faecalitalea</taxon>
    </lineage>
</organism>
<reference evidence="4" key="3">
    <citation type="submission" date="2023-01" db="EMBL/GenBank/DDBJ databases">
        <title>Human gut microbiome strain richness.</title>
        <authorList>
            <person name="Chen-Liaw A."/>
        </authorList>
    </citation>
    <scope>NUCLEOTIDE SEQUENCE</scope>
    <source>
        <strain evidence="4">D55st1_G4_D55t1_190419</strain>
    </source>
</reference>
<dbReference type="Gene3D" id="3.40.50.1360">
    <property type="match status" value="1"/>
</dbReference>
<dbReference type="InterPro" id="IPR037171">
    <property type="entry name" value="NagB/RpiA_transferase-like"/>
</dbReference>
<dbReference type="GeneID" id="79875927"/>
<dbReference type="SUPFAM" id="SSF46785">
    <property type="entry name" value="Winged helix' DNA-binding domain"/>
    <property type="match status" value="1"/>
</dbReference>
<dbReference type="AlphaFoldDB" id="A0A1Y4M031"/>
<dbReference type="PROSITE" id="PS51000">
    <property type="entry name" value="HTH_DEOR_2"/>
    <property type="match status" value="1"/>
</dbReference>
<dbReference type="InterPro" id="IPR036390">
    <property type="entry name" value="WH_DNA-bd_sf"/>
</dbReference>
<dbReference type="SMART" id="SM00420">
    <property type="entry name" value="HTH_DEOR"/>
    <property type="match status" value="1"/>
</dbReference>
<evidence type="ECO:0000256" key="1">
    <source>
        <dbReference type="ARBA" id="ARBA00023015"/>
    </source>
</evidence>
<name>A0A1Y4M031_9FIRM</name>
<dbReference type="Gene3D" id="1.10.10.10">
    <property type="entry name" value="Winged helix-like DNA-binding domain superfamily/Winged helix DNA-binding domain"/>
    <property type="match status" value="1"/>
</dbReference>
<dbReference type="InterPro" id="IPR050313">
    <property type="entry name" value="Carb_Metab_HTH_regulators"/>
</dbReference>